<evidence type="ECO:0000259" key="2">
    <source>
        <dbReference type="Pfam" id="PF25778"/>
    </source>
</evidence>
<dbReference type="EMBL" id="QZKI01000136">
    <property type="protein sequence ID" value="RJP64691.1"/>
    <property type="molecule type" value="Genomic_DNA"/>
</dbReference>
<dbReference type="PANTHER" id="PTHR35580:SF1">
    <property type="entry name" value="PHYTASE-LIKE DOMAIN-CONTAINING PROTEIN"/>
    <property type="match status" value="1"/>
</dbReference>
<dbReference type="Pfam" id="PF25778">
    <property type="entry name" value="DUF7948"/>
    <property type="match status" value="1"/>
</dbReference>
<feature type="compositionally biased region" description="Acidic residues" evidence="1">
    <location>
        <begin position="706"/>
        <end position="716"/>
    </location>
</feature>
<dbReference type="InterPro" id="IPR057708">
    <property type="entry name" value="DUF7948"/>
</dbReference>
<dbReference type="InterPro" id="IPR053784">
    <property type="entry name" value="Choice_anch_U_dom"/>
</dbReference>
<evidence type="ECO:0000313" key="3">
    <source>
        <dbReference type="EMBL" id="RJP64691.1"/>
    </source>
</evidence>
<name>A0A419ENZ7_9BACT</name>
<dbReference type="InterPro" id="IPR052918">
    <property type="entry name" value="Motility_Chemotaxis_Reg"/>
</dbReference>
<dbReference type="AlphaFoldDB" id="A0A419ENZ7"/>
<gene>
    <name evidence="3" type="ORF">C4532_18790</name>
</gene>
<dbReference type="NCBIfam" id="NF041766">
    <property type="entry name" value="choice_anch_U"/>
    <property type="match status" value="1"/>
</dbReference>
<reference evidence="3 4" key="1">
    <citation type="journal article" date="2017" name="ISME J.">
        <title>Energy and carbon metabolisms in a deep terrestrial subsurface fluid microbial community.</title>
        <authorList>
            <person name="Momper L."/>
            <person name="Jungbluth S.P."/>
            <person name="Lee M.D."/>
            <person name="Amend J.P."/>
        </authorList>
    </citation>
    <scope>NUCLEOTIDE SEQUENCE [LARGE SCALE GENOMIC DNA]</scope>
    <source>
        <strain evidence="3">SURF_17</strain>
    </source>
</reference>
<sequence length="986" mass="105033">MARGHFSKTWLAGLVFFFVVTNLNSLAYGASPEQFDKNKVVEKVHSLQLPFIENEGQISNEFVRYYARFFGGAIFVTGSGEVFYSFPAAGMTLTEKCVGGKVKAVRGEEKSATIVNSYIGNDPSQWKTNLPTYNAVTLGEVYEGIEVSLKAYANNVEKLFHVKPDADPARIRMSLAGAETLSVSDSGELEVTTAPGTVKFSRPVAYQMADGKREHVHVSYAVSGTEYSFATGNYDKERELVIDPLLAATFIGGSGINGEVIEDIILGSDGAVFVTGLTSSSNLFSSPARAWAGGNNDAFIAKLSADLSTLQAATFMGGERDDHGKRMALFGDAHLYVTGITNSYNFPVSFGAYDTDRNAYASNFYNYNGFIVQLSPVNLVFNLGTFLGGTAGEWLYGIALDSEGNVYVAGSTSDASPVPGHFDMPTTSGAYQETHAGSYDCFVLKLNGDLTGDNAACTLLGGTGSDTIYAFGMDPSNGDLILGGSTTSADFPVDNTLGSGGFVARMSNDLSTLTTSTLLGYVTALGCATIGDIYVAGRATGAFPVTADAFDTTYNGGYDGFVAVLTNDLAAIQDATLLGGSGDDFLHDIGHDDNGNIVVAGFTTSTSFPTTPAAFAPTMTGDRDGFVTKFTGDLSNIDYSTFIGGSGYDGTSADEDYFYALAVTPACNAYVGGRTNSTDFPATAGAYDETYNYRDAVLALIQMQDSDEDGVPDAEEMGPTGDDPLYDGNSDGTPDSEQDNVASLLTYNGQSYVTLASPDGTILTGVQAVANPSPTDDPPDYAWNNRFFEFTVEVANPGDAADVMLYFSGTPPTTYYKYGPTLTDHVDHWYEFLYVVGRLTGAEINGNIITLHLVDGKRGDDDITANGVIVDVGGPGWLKAFTKINLVSPADGATASSPPTFTWSGPGGTNKVFSVEVSTSQTFSKFWSTYGTLHLQITGSSWTVPNSTWDRLASGRWYYWRVRGADLDVEPLNIITSAEVWTFYKP</sequence>
<comment type="caution">
    <text evidence="3">The sequence shown here is derived from an EMBL/GenBank/DDBJ whole genome shotgun (WGS) entry which is preliminary data.</text>
</comment>
<dbReference type="Pfam" id="PF06739">
    <property type="entry name" value="SBBP"/>
    <property type="match status" value="1"/>
</dbReference>
<dbReference type="InterPro" id="IPR010620">
    <property type="entry name" value="SBBP_repeat"/>
</dbReference>
<accession>A0A419ENZ7</accession>
<proteinExistence type="predicted"/>
<organism evidence="3 4">
    <name type="scientific">Candidatus Abyssobacteria bacterium SURF_17</name>
    <dbReference type="NCBI Taxonomy" id="2093361"/>
    <lineage>
        <taxon>Bacteria</taxon>
        <taxon>Pseudomonadati</taxon>
        <taxon>Candidatus Hydrogenedentota</taxon>
        <taxon>Candidatus Abyssobacteria</taxon>
    </lineage>
</organism>
<evidence type="ECO:0000313" key="4">
    <source>
        <dbReference type="Proteomes" id="UP000285961"/>
    </source>
</evidence>
<dbReference type="PANTHER" id="PTHR35580">
    <property type="entry name" value="CELL SURFACE GLYCOPROTEIN (S-LAYER PROTEIN)-LIKE PROTEIN"/>
    <property type="match status" value="1"/>
</dbReference>
<feature type="region of interest" description="Disordered" evidence="1">
    <location>
        <begin position="706"/>
        <end position="738"/>
    </location>
</feature>
<feature type="domain" description="DUF7948" evidence="2">
    <location>
        <begin position="51"/>
        <end position="244"/>
    </location>
</feature>
<dbReference type="Proteomes" id="UP000285961">
    <property type="component" value="Unassembled WGS sequence"/>
</dbReference>
<evidence type="ECO:0000256" key="1">
    <source>
        <dbReference type="SAM" id="MobiDB-lite"/>
    </source>
</evidence>
<dbReference type="Gene3D" id="2.60.40.10">
    <property type="entry name" value="Immunoglobulins"/>
    <property type="match status" value="1"/>
</dbReference>
<dbReference type="InterPro" id="IPR013783">
    <property type="entry name" value="Ig-like_fold"/>
</dbReference>
<protein>
    <recommendedName>
        <fullName evidence="2">DUF7948 domain-containing protein</fullName>
    </recommendedName>
</protein>